<dbReference type="GO" id="GO:0046872">
    <property type="term" value="F:metal ion binding"/>
    <property type="evidence" value="ECO:0007669"/>
    <property type="project" value="UniProtKB-KW"/>
</dbReference>
<dbReference type="Gene3D" id="2.40.40.20">
    <property type="match status" value="1"/>
</dbReference>
<dbReference type="EMBL" id="PQIB02000006">
    <property type="protein sequence ID" value="RLN13659.1"/>
    <property type="molecule type" value="Genomic_DNA"/>
</dbReference>
<dbReference type="InterPro" id="IPR045867">
    <property type="entry name" value="DNA-dir_RpoC_beta_prime"/>
</dbReference>
<dbReference type="GO" id="GO:0005736">
    <property type="term" value="C:RNA polymerase I complex"/>
    <property type="evidence" value="ECO:0007669"/>
    <property type="project" value="TreeGrafter"/>
</dbReference>
<evidence type="ECO:0000256" key="11">
    <source>
        <dbReference type="ARBA" id="ARBA00048552"/>
    </source>
</evidence>
<dbReference type="FunFam" id="2.40.40.20:FF:000019">
    <property type="entry name" value="DNA-directed RNA polymerase II subunit RPB1"/>
    <property type="match status" value="1"/>
</dbReference>
<dbReference type="InterPro" id="IPR042102">
    <property type="entry name" value="RNA_pol_Rpb1_3_sf"/>
</dbReference>
<comment type="similarity">
    <text evidence="2 12">Belongs to the RNA polymerase beta' chain family.</text>
</comment>
<dbReference type="InterPro" id="IPR006592">
    <property type="entry name" value="RNA_pol_N"/>
</dbReference>
<evidence type="ECO:0000256" key="5">
    <source>
        <dbReference type="ARBA" id="ARBA00022695"/>
    </source>
</evidence>
<dbReference type="SUPFAM" id="SSF64484">
    <property type="entry name" value="beta and beta-prime subunits of DNA dependent RNA-polymerase"/>
    <property type="match status" value="1"/>
</dbReference>
<dbReference type="InterPro" id="IPR015699">
    <property type="entry name" value="DNA-dir_RNA_pol1_lsu_N"/>
</dbReference>
<dbReference type="Pfam" id="PF04998">
    <property type="entry name" value="RNA_pol_Rpb1_5"/>
    <property type="match status" value="1"/>
</dbReference>
<feature type="compositionally biased region" description="Basic and acidic residues" evidence="13">
    <location>
        <begin position="1226"/>
        <end position="1235"/>
    </location>
</feature>
<dbReference type="Gene3D" id="4.10.860.120">
    <property type="entry name" value="RNA polymerase II, clamp domain"/>
    <property type="match status" value="1"/>
</dbReference>
<reference evidence="16" key="1">
    <citation type="journal article" date="2019" name="Nat. Commun.">
        <title>The genome of broomcorn millet.</title>
        <authorList>
            <person name="Zou C."/>
            <person name="Miki D."/>
            <person name="Li D."/>
            <person name="Tang Q."/>
            <person name="Xiao L."/>
            <person name="Rajput S."/>
            <person name="Deng P."/>
            <person name="Jia W."/>
            <person name="Huang R."/>
            <person name="Zhang M."/>
            <person name="Sun Y."/>
            <person name="Hu J."/>
            <person name="Fu X."/>
            <person name="Schnable P.S."/>
            <person name="Li F."/>
            <person name="Zhang H."/>
            <person name="Feng B."/>
            <person name="Zhu X."/>
            <person name="Liu R."/>
            <person name="Schnable J.C."/>
            <person name="Zhu J.-K."/>
            <person name="Zhang H."/>
        </authorList>
    </citation>
    <scope>NUCLEOTIDE SEQUENCE [LARGE SCALE GENOMIC DNA]</scope>
</reference>
<comment type="subcellular location">
    <subcellularLocation>
        <location evidence="1">Nucleus</location>
    </subcellularLocation>
</comment>
<keyword evidence="4 12" id="KW-0808">Transferase</keyword>
<keyword evidence="16" id="KW-1185">Reference proteome</keyword>
<sequence length="1552" mass="173067">MMLYYLLLEKAASEEVDSIHFSFYSDDEIKRISVKKITKSERLDAKNHPVPGGLLDPAMGPINDTDTCKSCGQHSVRCPGHFGHIELAKPLFNPLLFMSLTNLLHATCFHCHKFRLNKEQIMKKRQKKCANCDMKNPSISSPIFGWLVKDRSASAVRANAIADFKLKGDGSAHNSGETGVSGLDEEPTSPQSKGSINEGRRLSDDTIKEMVASSGKKHLLPTEVEIILKDLWKNEAKFCMLLCDFQQNTLSVSEKRRGYEMFFLNSLLVAPNRFRPSTSSSLGIMEHPQNVLLSKVQEANLLLHNNSAGSNHMDVLRRWMDLQRSVNVLYDSSKGLAKSEKNAHGIRQLLEKKEGVLRQKMMGKRVNYACRSVISPDPYLAVNEIGIPPVFATRLTYPEKVTPWNAKKLQEAVRNGADVHPGATHYRDNDNMYKLQAAPAKRRAISKLLPASRGSISQLGNDPNCEFESKVVYRHLQDGDIVLVNRQPTLHKPSMMAHFVRVLPGEKTIRMHYANCSTYNADFDGDEMNVHFPQDEISRSEAMNIVDANKQYIGPRSGDAVRGLIQDHIVGAVLLTKQDTLLSREEYSQLVYGSCVPSKCGPRQPGTKVSAIKDDGALEFVPPSILRPKPLWTGKQVITTILNHLTKGRHPFTVEQKGKITEEFLIPGELHVAKDKGPSAEEEERKKDISELVLYVRDNELIKGMIDKAQFGKYGIVHTVHEFYGADTAGILLSTFSRLFTLFLQVEKVIRSNGESATVALDRMMSNGLNDITSEANQNLLPCGLLKPFPGNCLSLMTATGAKGGMVNMTQISSLLGQQSLEGKRVPRMVSGKTLPCFPPWDTSSRAGGFICDRFLTGLRPQEYYFHCMAGREGLVDTAVKTSRSGYLQRCLIKCLESLKVSYDHTVRDVDGSIVQFCYGEDGVDVLKTSFLKKFKELADNKKVLLDKIGGHNQIPFDQKGEKKQLPNFNCYITKLPKKLRVEAATFLKVSKEKKSCDIDEEELLKLLKIKYIYSLVDPGEAVGVVAAQSIGEPSTQMTLNTFHLAGRGEMNVTLGIPRLKEILMTASANIGTPFMKCPLLKEKTRSRDDAERVAAKFRRVCVAHIVEKIEVCTVPFYNSNGHVSTLYKLQMKLYPQERFPLSDLTVDECQTTLRKVFVDAMEHAIDKHLDLLRKINKIRAVRVEDTEGSLSDGGEESESGHADGEDTGMSDGDDENDDEDDLGADAEKRKRQEKDEIEYDDDTENEGEIDSESEEVTNIKRQSEEDPAESGDDLQEAEEEHKTSKSEMTSVGEVSYSSKKGANSKDKHKAAKLQEKMQTDGKSDESKPDQITYKRGKKIQRTVHVESKGLDFEIHYAFHDEPHILLAQIAQKTARTVFVKACNNIEKCSVLPRDNGPPTHLETSGVNFELFWNLADYININEIRSNDIHAMLKTYGVEAARETIIQEVSAVFGVYGITVDMRHLSMIADFMTFDGGFRPMNRLGMGQLSTSPFGKMTFETATKFIVDAATHGEADSLECPSASVCLGKPPKVGTGTFGLLQNLSVEQPMVM</sequence>
<feature type="compositionally biased region" description="Acidic residues" evidence="13">
    <location>
        <begin position="1206"/>
        <end position="1225"/>
    </location>
</feature>
<name>A0A3L6S4V2_PANMI</name>
<dbReference type="FunFam" id="4.10.860.120:FF:000006">
    <property type="entry name" value="DNA-directed RNA polymerase subunit"/>
    <property type="match status" value="1"/>
</dbReference>
<dbReference type="OrthoDB" id="270392at2759"/>
<evidence type="ECO:0000256" key="3">
    <source>
        <dbReference type="ARBA" id="ARBA00022478"/>
    </source>
</evidence>
<dbReference type="GO" id="GO:0006351">
    <property type="term" value="P:DNA-templated transcription"/>
    <property type="evidence" value="ECO:0007669"/>
    <property type="project" value="InterPro"/>
</dbReference>
<evidence type="ECO:0000256" key="6">
    <source>
        <dbReference type="ARBA" id="ARBA00022723"/>
    </source>
</evidence>
<evidence type="ECO:0000256" key="1">
    <source>
        <dbReference type="ARBA" id="ARBA00004123"/>
    </source>
</evidence>
<keyword evidence="5 12" id="KW-0548">Nucleotidyltransferase</keyword>
<feature type="compositionally biased region" description="Acidic residues" evidence="13">
    <location>
        <begin position="1266"/>
        <end position="1279"/>
    </location>
</feature>
<comment type="catalytic activity">
    <reaction evidence="11 12">
        <text>RNA(n) + a ribonucleoside 5'-triphosphate = RNA(n+1) + diphosphate</text>
        <dbReference type="Rhea" id="RHEA:21248"/>
        <dbReference type="Rhea" id="RHEA-COMP:14527"/>
        <dbReference type="Rhea" id="RHEA-COMP:17342"/>
        <dbReference type="ChEBI" id="CHEBI:33019"/>
        <dbReference type="ChEBI" id="CHEBI:61557"/>
        <dbReference type="ChEBI" id="CHEBI:140395"/>
        <dbReference type="EC" id="2.7.7.6"/>
    </reaction>
</comment>
<dbReference type="PANTHER" id="PTHR19376:SF11">
    <property type="entry name" value="DNA-DIRECTED RNA POLYMERASE I SUBUNIT RPA1"/>
    <property type="match status" value="1"/>
</dbReference>
<dbReference type="InterPro" id="IPR000722">
    <property type="entry name" value="RNA_pol_asu"/>
</dbReference>
<feature type="compositionally biased region" description="Acidic residues" evidence="13">
    <location>
        <begin position="1236"/>
        <end position="1256"/>
    </location>
</feature>
<keyword evidence="9 12" id="KW-0804">Transcription</keyword>
<evidence type="ECO:0000256" key="7">
    <source>
        <dbReference type="ARBA" id="ARBA00022833"/>
    </source>
</evidence>
<dbReference type="EC" id="2.7.7.6" evidence="12"/>
<dbReference type="SMART" id="SM00663">
    <property type="entry name" value="RPOLA_N"/>
    <property type="match status" value="1"/>
</dbReference>
<dbReference type="Gene3D" id="6.20.50.80">
    <property type="match status" value="1"/>
</dbReference>
<evidence type="ECO:0000259" key="14">
    <source>
        <dbReference type="SMART" id="SM00663"/>
    </source>
</evidence>
<evidence type="ECO:0000256" key="9">
    <source>
        <dbReference type="ARBA" id="ARBA00023163"/>
    </source>
</evidence>
<protein>
    <recommendedName>
        <fullName evidence="12">DNA-directed RNA polymerase subunit</fullName>
        <ecNumber evidence="12">2.7.7.6</ecNumber>
    </recommendedName>
</protein>
<gene>
    <name evidence="15" type="ORF">C2845_PM09G18390</name>
</gene>
<dbReference type="InterPro" id="IPR044893">
    <property type="entry name" value="RNA_pol_Rpb1_clamp_domain"/>
</dbReference>
<proteinExistence type="inferred from homology"/>
<evidence type="ECO:0000256" key="10">
    <source>
        <dbReference type="ARBA" id="ARBA00023242"/>
    </source>
</evidence>
<keyword evidence="7" id="KW-0862">Zinc</keyword>
<dbReference type="InterPro" id="IPR007081">
    <property type="entry name" value="RNA_pol_Rpb1_5"/>
</dbReference>
<dbReference type="GO" id="GO:0003677">
    <property type="term" value="F:DNA binding"/>
    <property type="evidence" value="ECO:0007669"/>
    <property type="project" value="InterPro"/>
</dbReference>
<evidence type="ECO:0000256" key="4">
    <source>
        <dbReference type="ARBA" id="ARBA00022679"/>
    </source>
</evidence>
<dbReference type="Gene3D" id="1.10.274.100">
    <property type="entry name" value="RNA polymerase Rpb1, domain 3"/>
    <property type="match status" value="1"/>
</dbReference>
<dbReference type="Pfam" id="PF04983">
    <property type="entry name" value="RNA_pol_Rpb1_3"/>
    <property type="match status" value="1"/>
</dbReference>
<feature type="region of interest" description="Disordered" evidence="13">
    <location>
        <begin position="171"/>
        <end position="201"/>
    </location>
</feature>
<comment type="caution">
    <text evidence="15">The sequence shown here is derived from an EMBL/GenBank/DDBJ whole genome shotgun (WGS) entry which is preliminary data.</text>
</comment>
<evidence type="ECO:0000256" key="13">
    <source>
        <dbReference type="SAM" id="MobiDB-lite"/>
    </source>
</evidence>
<dbReference type="InterPro" id="IPR007083">
    <property type="entry name" value="RNA_pol_Rpb1_4"/>
</dbReference>
<evidence type="ECO:0000313" key="15">
    <source>
        <dbReference type="EMBL" id="RLN13659.1"/>
    </source>
</evidence>
<dbReference type="Gene3D" id="6.10.250.2940">
    <property type="match status" value="1"/>
</dbReference>
<dbReference type="Gene3D" id="3.30.1490.180">
    <property type="entry name" value="RNA polymerase ii"/>
    <property type="match status" value="1"/>
</dbReference>
<dbReference type="Pfam" id="PF00623">
    <property type="entry name" value="RNA_pol_Rpb1_2"/>
    <property type="match status" value="1"/>
</dbReference>
<dbReference type="FunFam" id="3.30.1490.180:FF:000007">
    <property type="entry name" value="DNA-directed RNA polymerase subunit"/>
    <property type="match status" value="1"/>
</dbReference>
<dbReference type="Pfam" id="PF05000">
    <property type="entry name" value="RNA_pol_Rpb1_4"/>
    <property type="match status" value="1"/>
</dbReference>
<keyword evidence="6" id="KW-0479">Metal-binding</keyword>
<dbReference type="STRING" id="4540.A0A3L6S4V2"/>
<feature type="domain" description="RNA polymerase N-terminal" evidence="14">
    <location>
        <begin position="260"/>
        <end position="576"/>
    </location>
</feature>
<dbReference type="GO" id="GO:0003899">
    <property type="term" value="F:DNA-directed RNA polymerase activity"/>
    <property type="evidence" value="ECO:0007669"/>
    <property type="project" value="UniProtKB-EC"/>
</dbReference>
<dbReference type="InterPro" id="IPR007066">
    <property type="entry name" value="RNA_pol_Rpb1_3"/>
</dbReference>
<dbReference type="Proteomes" id="UP000275267">
    <property type="component" value="Unassembled WGS sequence"/>
</dbReference>
<dbReference type="InterPro" id="IPR007080">
    <property type="entry name" value="RNA_pol_Rpb1_1"/>
</dbReference>
<evidence type="ECO:0000256" key="2">
    <source>
        <dbReference type="ARBA" id="ARBA00006460"/>
    </source>
</evidence>
<dbReference type="Gene3D" id="3.30.70.2850">
    <property type="match status" value="1"/>
</dbReference>
<accession>A0A3L6S4V2</accession>
<keyword evidence="3 12" id="KW-0240">DNA-directed RNA polymerase</keyword>
<evidence type="ECO:0000313" key="16">
    <source>
        <dbReference type="Proteomes" id="UP000275267"/>
    </source>
</evidence>
<evidence type="ECO:0000256" key="12">
    <source>
        <dbReference type="RuleBase" id="RU004279"/>
    </source>
</evidence>
<feature type="region of interest" description="Disordered" evidence="13">
    <location>
        <begin position="1186"/>
        <end position="1336"/>
    </location>
</feature>
<feature type="compositionally biased region" description="Basic and acidic residues" evidence="13">
    <location>
        <begin position="1313"/>
        <end position="1329"/>
    </location>
</feature>
<keyword evidence="10" id="KW-0539">Nucleus</keyword>
<organism evidence="15 16">
    <name type="scientific">Panicum miliaceum</name>
    <name type="common">Proso millet</name>
    <name type="synonym">Broomcorn millet</name>
    <dbReference type="NCBI Taxonomy" id="4540"/>
    <lineage>
        <taxon>Eukaryota</taxon>
        <taxon>Viridiplantae</taxon>
        <taxon>Streptophyta</taxon>
        <taxon>Embryophyta</taxon>
        <taxon>Tracheophyta</taxon>
        <taxon>Spermatophyta</taxon>
        <taxon>Magnoliopsida</taxon>
        <taxon>Liliopsida</taxon>
        <taxon>Poales</taxon>
        <taxon>Poaceae</taxon>
        <taxon>PACMAD clade</taxon>
        <taxon>Panicoideae</taxon>
        <taxon>Panicodae</taxon>
        <taxon>Paniceae</taxon>
        <taxon>Panicinae</taxon>
        <taxon>Panicum</taxon>
        <taxon>Panicum sect. Panicum</taxon>
    </lineage>
</organism>
<dbReference type="CDD" id="cd01435">
    <property type="entry name" value="RNAP_I_RPA1_N"/>
    <property type="match status" value="1"/>
</dbReference>
<comment type="function">
    <text evidence="12">DNA-dependent RNA polymerase catalyzes the transcription of DNA into RNA using the four ribonucleoside triphosphates as substrates.</text>
</comment>
<dbReference type="Gene3D" id="1.10.150.390">
    <property type="match status" value="1"/>
</dbReference>
<dbReference type="Pfam" id="PF04997">
    <property type="entry name" value="RNA_pol_Rpb1_1"/>
    <property type="match status" value="1"/>
</dbReference>
<evidence type="ECO:0000256" key="8">
    <source>
        <dbReference type="ARBA" id="ARBA00022842"/>
    </source>
</evidence>
<dbReference type="FunFam" id="1.10.150.390:FF:000005">
    <property type="entry name" value="DNA-directed RNA polymerase subunit"/>
    <property type="match status" value="1"/>
</dbReference>
<dbReference type="FunFam" id="1.10.274.100:FF:000015">
    <property type="entry name" value="DNA-directed RNA polymerase subunit"/>
    <property type="match status" value="1"/>
</dbReference>
<dbReference type="PANTHER" id="PTHR19376">
    <property type="entry name" value="DNA-DIRECTED RNA POLYMERASE"/>
    <property type="match status" value="1"/>
</dbReference>
<keyword evidence="8" id="KW-0460">Magnesium</keyword>